<name>A0ABV5P3F9_9ACTN</name>
<reference evidence="1 2" key="1">
    <citation type="submission" date="2024-09" db="EMBL/GenBank/DDBJ databases">
        <authorList>
            <person name="Sun Q."/>
            <person name="Mori K."/>
        </authorList>
    </citation>
    <scope>NUCLEOTIDE SEQUENCE [LARGE SCALE GENOMIC DNA]</scope>
    <source>
        <strain evidence="1 2">JCM 3324</strain>
    </source>
</reference>
<organism evidence="1 2">
    <name type="scientific">Nonomuraea salmonea</name>
    <dbReference type="NCBI Taxonomy" id="46181"/>
    <lineage>
        <taxon>Bacteria</taxon>
        <taxon>Bacillati</taxon>
        <taxon>Actinomycetota</taxon>
        <taxon>Actinomycetes</taxon>
        <taxon>Streptosporangiales</taxon>
        <taxon>Streptosporangiaceae</taxon>
        <taxon>Nonomuraea</taxon>
    </lineage>
</organism>
<sequence length="93" mass="9829">MEVVRYFRSAAGSVSQITESGSGCGRVKLPDDVVEISEGEYRQAVADLADADERHVAGLVEADERRRLADLEALTAAGIPEATARRLAGIAGD</sequence>
<proteinExistence type="predicted"/>
<dbReference type="RefSeq" id="WP_345410379.1">
    <property type="nucleotide sequence ID" value="NZ_BAAAXS010000002.1"/>
</dbReference>
<gene>
    <name evidence="1" type="ORF">ACFFR3_46355</name>
</gene>
<dbReference type="Proteomes" id="UP001589568">
    <property type="component" value="Unassembled WGS sequence"/>
</dbReference>
<accession>A0ABV5P3F9</accession>
<evidence type="ECO:0000313" key="2">
    <source>
        <dbReference type="Proteomes" id="UP001589568"/>
    </source>
</evidence>
<keyword evidence="2" id="KW-1185">Reference proteome</keyword>
<comment type="caution">
    <text evidence="1">The sequence shown here is derived from an EMBL/GenBank/DDBJ whole genome shotgun (WGS) entry which is preliminary data.</text>
</comment>
<evidence type="ECO:0000313" key="1">
    <source>
        <dbReference type="EMBL" id="MFB9476961.1"/>
    </source>
</evidence>
<dbReference type="EMBL" id="JBHMCF010000057">
    <property type="protein sequence ID" value="MFB9476961.1"/>
    <property type="molecule type" value="Genomic_DNA"/>
</dbReference>
<protein>
    <submittedName>
        <fullName evidence="1">Uncharacterized protein</fullName>
    </submittedName>
</protein>